<dbReference type="GO" id="GO:0046872">
    <property type="term" value="F:metal ion binding"/>
    <property type="evidence" value="ECO:0007669"/>
    <property type="project" value="UniProtKB-KW"/>
</dbReference>
<evidence type="ECO:0000256" key="17">
    <source>
        <dbReference type="ARBA" id="ARBA00030944"/>
    </source>
</evidence>
<dbReference type="PROSITE" id="PS51296">
    <property type="entry name" value="RIESKE"/>
    <property type="match status" value="1"/>
</dbReference>
<dbReference type="Gene3D" id="2.102.10.10">
    <property type="entry name" value="Rieske [2Fe-2S] iron-sulphur domain"/>
    <property type="match status" value="1"/>
</dbReference>
<evidence type="ECO:0000256" key="4">
    <source>
        <dbReference type="ARBA" id="ARBA00022692"/>
    </source>
</evidence>
<evidence type="ECO:0000313" key="22">
    <source>
        <dbReference type="EMBL" id="BCO98926.1"/>
    </source>
</evidence>
<evidence type="ECO:0000256" key="5">
    <source>
        <dbReference type="ARBA" id="ARBA00022714"/>
    </source>
</evidence>
<dbReference type="CDD" id="cd03469">
    <property type="entry name" value="Rieske_RO_Alpha_N"/>
    <property type="match status" value="1"/>
</dbReference>
<feature type="domain" description="Rieske" evidence="21">
    <location>
        <begin position="24"/>
        <end position="128"/>
    </location>
</feature>
<keyword evidence="12" id="KW-0472">Membrane</keyword>
<dbReference type="AlphaFoldDB" id="A0A7R7RNC2"/>
<keyword evidence="13" id="KW-0753">Steroid metabolism</keyword>
<dbReference type="Pfam" id="PF19298">
    <property type="entry name" value="KshA_C"/>
    <property type="match status" value="1"/>
</dbReference>
<evidence type="ECO:0000256" key="18">
    <source>
        <dbReference type="ARBA" id="ARBA00046982"/>
    </source>
</evidence>
<evidence type="ECO:0000313" key="23">
    <source>
        <dbReference type="Proteomes" id="UP000595205"/>
    </source>
</evidence>
<dbReference type="GO" id="GO:0005737">
    <property type="term" value="C:cytoplasm"/>
    <property type="evidence" value="ECO:0007669"/>
    <property type="project" value="TreeGrafter"/>
</dbReference>
<dbReference type="GO" id="GO:0170056">
    <property type="term" value="F:cholesterol 7-desaturase [NAD(P)H] activity"/>
    <property type="evidence" value="ECO:0007669"/>
    <property type="project" value="UniProtKB-EC"/>
</dbReference>
<evidence type="ECO:0000256" key="19">
    <source>
        <dbReference type="ARBA" id="ARBA00047853"/>
    </source>
</evidence>
<sequence>MDLVSTIAGGADVKVPFTWKVTGWFMVGWSPEFPVGEVRPLHYFGEDLVAYRDESGELHVLEAHCKHLGAHIGHGGKVVGDCVECPFHGWRWGPDGCNKYIPYQPDRPNRALHLKVYPVREQYDCVFIWHHPDGKEPQWEMPDIFRKFPQFETDPAAYYRAYPEFSRRAEREPVHPQIVAENAPDSAHFEYVHHATVTPRVLDWKIVDHEWQFIAGWPDANSDDPEDLALRFHSHLFGLGGAISVFEGAQNHRLIFTCTPVDDECSDLFYSIWWPRIPGDDSPVPEGKLREVIEKQFLSTVFDDLQIWRYQKYVERPPLSKVDAKGYMALRKWATQFYDVAPVGAPA</sequence>
<evidence type="ECO:0000256" key="2">
    <source>
        <dbReference type="ARBA" id="ARBA00004370"/>
    </source>
</evidence>
<comment type="subunit">
    <text evidence="18">Homotrimer. The two-component system 3-ketosteroid-9-alpha-monooxygenase is composed of an oxygenase component KshA and a reductase component KshB.</text>
</comment>
<dbReference type="PANTHER" id="PTHR21266">
    <property type="entry name" value="IRON-SULFUR DOMAIN CONTAINING PROTEIN"/>
    <property type="match status" value="1"/>
</dbReference>
<dbReference type="GO" id="GO:0016042">
    <property type="term" value="P:lipid catabolic process"/>
    <property type="evidence" value="ECO:0007669"/>
    <property type="project" value="UniProtKB-KW"/>
</dbReference>
<dbReference type="GO" id="GO:0016020">
    <property type="term" value="C:membrane"/>
    <property type="evidence" value="ECO:0007669"/>
    <property type="project" value="UniProtKB-SubCell"/>
</dbReference>
<comment type="subcellular location">
    <subcellularLocation>
        <location evidence="2">Membrane</location>
    </subcellularLocation>
</comment>
<comment type="catalytic activity">
    <reaction evidence="19">
        <text>cholesterol + NADH + O2 + H(+) = 7-dehydrocholesterol + NAD(+) + 2 H2O</text>
        <dbReference type="Rhea" id="RHEA:51644"/>
        <dbReference type="ChEBI" id="CHEBI:15377"/>
        <dbReference type="ChEBI" id="CHEBI:15378"/>
        <dbReference type="ChEBI" id="CHEBI:15379"/>
        <dbReference type="ChEBI" id="CHEBI:16113"/>
        <dbReference type="ChEBI" id="CHEBI:17759"/>
        <dbReference type="ChEBI" id="CHEBI:57540"/>
        <dbReference type="ChEBI" id="CHEBI:57945"/>
        <dbReference type="EC" id="1.14.19.21"/>
    </reaction>
    <physiologicalReaction direction="left-to-right" evidence="19">
        <dbReference type="Rhea" id="RHEA:51645"/>
    </physiologicalReaction>
</comment>
<dbReference type="PANTHER" id="PTHR21266:SF32">
    <property type="entry name" value="CHOLESTEROL 7-DESATURASE NVD"/>
    <property type="match status" value="1"/>
</dbReference>
<keyword evidence="4" id="KW-0812">Transmembrane</keyword>
<evidence type="ECO:0000256" key="6">
    <source>
        <dbReference type="ARBA" id="ARBA00022723"/>
    </source>
</evidence>
<keyword evidence="10" id="KW-0408">Iron</keyword>
<dbReference type="InterPro" id="IPR017941">
    <property type="entry name" value="Rieske_2Fe-2S"/>
</dbReference>
<dbReference type="EC" id="1.14.19.21" evidence="16"/>
<dbReference type="InterPro" id="IPR036922">
    <property type="entry name" value="Rieske_2Fe-2S_sf"/>
</dbReference>
<comment type="catalytic activity">
    <reaction evidence="20">
        <text>cholesterol + NADPH + O2 + H(+) = 7-dehydrocholesterol + NADP(+) + 2 H2O</text>
        <dbReference type="Rhea" id="RHEA:45024"/>
        <dbReference type="ChEBI" id="CHEBI:15377"/>
        <dbReference type="ChEBI" id="CHEBI:15378"/>
        <dbReference type="ChEBI" id="CHEBI:15379"/>
        <dbReference type="ChEBI" id="CHEBI:16113"/>
        <dbReference type="ChEBI" id="CHEBI:17759"/>
        <dbReference type="ChEBI" id="CHEBI:57783"/>
        <dbReference type="ChEBI" id="CHEBI:58349"/>
        <dbReference type="EC" id="1.14.19.21"/>
    </reaction>
    <physiologicalReaction direction="left-to-right" evidence="20">
        <dbReference type="Rhea" id="RHEA:45025"/>
    </physiologicalReaction>
</comment>
<gene>
    <name evidence="22" type="ORF">MINTM018_16960</name>
</gene>
<dbReference type="Proteomes" id="UP000595205">
    <property type="component" value="Chromosome"/>
</dbReference>
<evidence type="ECO:0000256" key="8">
    <source>
        <dbReference type="ARBA" id="ARBA00022989"/>
    </source>
</evidence>
<evidence type="ECO:0000256" key="20">
    <source>
        <dbReference type="ARBA" id="ARBA00049548"/>
    </source>
</evidence>
<evidence type="ECO:0000256" key="9">
    <source>
        <dbReference type="ARBA" id="ARBA00023002"/>
    </source>
</evidence>
<dbReference type="InterPro" id="IPR045605">
    <property type="entry name" value="KshA-like_C"/>
</dbReference>
<dbReference type="SUPFAM" id="SSF50022">
    <property type="entry name" value="ISP domain"/>
    <property type="match status" value="1"/>
</dbReference>
<evidence type="ECO:0000256" key="16">
    <source>
        <dbReference type="ARBA" id="ARBA00026095"/>
    </source>
</evidence>
<dbReference type="GO" id="GO:0008203">
    <property type="term" value="P:cholesterol metabolic process"/>
    <property type="evidence" value="ECO:0007669"/>
    <property type="project" value="InterPro"/>
</dbReference>
<name>A0A7R7RNC2_MYCIT</name>
<keyword evidence="9" id="KW-0560">Oxidoreductase</keyword>
<comment type="pathway">
    <text evidence="14">Steroid hormone biosynthesis; dafachronic acid biosynthesis.</text>
</comment>
<dbReference type="SUPFAM" id="SSF55961">
    <property type="entry name" value="Bet v1-like"/>
    <property type="match status" value="1"/>
</dbReference>
<comment type="cofactor">
    <cofactor evidence="1">
        <name>Fe cation</name>
        <dbReference type="ChEBI" id="CHEBI:24875"/>
    </cofactor>
</comment>
<comment type="pathway">
    <text evidence="3">Hormone biosynthesis.</text>
</comment>
<keyword evidence="13" id="KW-0443">Lipid metabolism</keyword>
<evidence type="ECO:0000256" key="12">
    <source>
        <dbReference type="ARBA" id="ARBA00023136"/>
    </source>
</evidence>
<keyword evidence="5" id="KW-0001">2Fe-2S</keyword>
<evidence type="ECO:0000256" key="15">
    <source>
        <dbReference type="ARBA" id="ARBA00025729"/>
    </source>
</evidence>
<dbReference type="OMA" id="YSIWWPR"/>
<proteinExistence type="inferred from homology"/>
<dbReference type="GO" id="GO:0004497">
    <property type="term" value="F:monooxygenase activity"/>
    <property type="evidence" value="ECO:0007669"/>
    <property type="project" value="UniProtKB-ARBA"/>
</dbReference>
<keyword evidence="11" id="KW-0411">Iron-sulfur</keyword>
<evidence type="ECO:0000256" key="7">
    <source>
        <dbReference type="ARBA" id="ARBA00022963"/>
    </source>
</evidence>
<organism evidence="22 23">
    <name type="scientific">Mycobacterium intracellulare</name>
    <dbReference type="NCBI Taxonomy" id="1767"/>
    <lineage>
        <taxon>Bacteria</taxon>
        <taxon>Bacillati</taxon>
        <taxon>Actinomycetota</taxon>
        <taxon>Actinomycetes</taxon>
        <taxon>Mycobacteriales</taxon>
        <taxon>Mycobacteriaceae</taxon>
        <taxon>Mycobacterium</taxon>
        <taxon>Mycobacterium avium complex (MAC)</taxon>
    </lineage>
</organism>
<protein>
    <recommendedName>
        <fullName evidence="16">cholesterol 7-desaturase</fullName>
        <ecNumber evidence="16">1.14.19.21</ecNumber>
    </recommendedName>
    <alternativeName>
        <fullName evidence="17">Rieske-type oxygenase</fullName>
    </alternativeName>
</protein>
<keyword evidence="7" id="KW-0442">Lipid degradation</keyword>
<evidence type="ECO:0000256" key="14">
    <source>
        <dbReference type="ARBA" id="ARBA00025712"/>
    </source>
</evidence>
<comment type="similarity">
    <text evidence="15">Belongs to the cholesterol 7-desaturase family.</text>
</comment>
<keyword evidence="8" id="KW-1133">Transmembrane helix</keyword>
<evidence type="ECO:0000256" key="3">
    <source>
        <dbReference type="ARBA" id="ARBA00004972"/>
    </source>
</evidence>
<evidence type="ECO:0000256" key="1">
    <source>
        <dbReference type="ARBA" id="ARBA00001962"/>
    </source>
</evidence>
<evidence type="ECO:0000256" key="10">
    <source>
        <dbReference type="ARBA" id="ARBA00023004"/>
    </source>
</evidence>
<dbReference type="Pfam" id="PF00355">
    <property type="entry name" value="Rieske"/>
    <property type="match status" value="1"/>
</dbReference>
<dbReference type="EMBL" id="AP024255">
    <property type="protein sequence ID" value="BCO98926.1"/>
    <property type="molecule type" value="Genomic_DNA"/>
</dbReference>
<evidence type="ECO:0000256" key="11">
    <source>
        <dbReference type="ARBA" id="ARBA00023014"/>
    </source>
</evidence>
<dbReference type="InterPro" id="IPR050584">
    <property type="entry name" value="Cholesterol_7-desaturase"/>
</dbReference>
<reference evidence="22 23" key="1">
    <citation type="submission" date="2020-12" db="EMBL/GenBank/DDBJ databases">
        <title>Genome sequence of clinical Mycobacterium intracellulare strains.</title>
        <authorList>
            <person name="Tateishi Y."/>
            <person name="Matsumoto S."/>
            <person name="Fukushima Y."/>
            <person name="Nakajima C."/>
            <person name="Suzuki Y."/>
        </authorList>
    </citation>
    <scope>NUCLEOTIDE SEQUENCE [LARGE SCALE GENOMIC DNA]</scope>
    <source>
        <strain evidence="22 23">M018</strain>
    </source>
</reference>
<evidence type="ECO:0000256" key="13">
    <source>
        <dbReference type="ARBA" id="ARBA00023221"/>
    </source>
</evidence>
<dbReference type="Gene3D" id="3.90.380.10">
    <property type="entry name" value="Naphthalene 1,2-dioxygenase Alpha Subunit, Chain A, domain 1"/>
    <property type="match status" value="1"/>
</dbReference>
<keyword evidence="6" id="KW-0479">Metal-binding</keyword>
<dbReference type="GO" id="GO:0051537">
    <property type="term" value="F:2 iron, 2 sulfur cluster binding"/>
    <property type="evidence" value="ECO:0007669"/>
    <property type="project" value="UniProtKB-KW"/>
</dbReference>
<evidence type="ECO:0000259" key="21">
    <source>
        <dbReference type="PROSITE" id="PS51296"/>
    </source>
</evidence>
<accession>A0A7R7RNC2</accession>